<feature type="modified residue" description="4-aspartylphosphate" evidence="4">
    <location>
        <position position="61"/>
    </location>
</feature>
<keyword evidence="2" id="KW-0238">DNA-binding</keyword>
<dbReference type="InterPro" id="IPR018060">
    <property type="entry name" value="HTH_AraC"/>
</dbReference>
<sequence>MKGGSVAGHVPQILVIDDVPEDIRSLLILLRAQPWRLSLATDARQGYQRAVALRPDLILLDVRMPQMDGFTLGRLLRESPATARIPLIYLTSAGALEERLEGLSLGSVDYVLKSCAPEEVLARICIHLQLAWRELAAPAAGSEQPTDDDSLILRAAMRLINQSLDELPSLAEIARKVGTHDKRLSAIFREHLGTTVFAYVRDARIRRAQELLVDSALSMQDIAELVGFRSACNFTTAFRERQGMTPSQFRQQMRGAPATVLGS</sequence>
<proteinExistence type="predicted"/>
<dbReference type="PROSITE" id="PS01124">
    <property type="entry name" value="HTH_ARAC_FAMILY_2"/>
    <property type="match status" value="1"/>
</dbReference>
<dbReference type="AlphaFoldDB" id="A0A1G7H8W5"/>
<keyword evidence="4" id="KW-0597">Phosphoprotein</keyword>
<dbReference type="Proteomes" id="UP000243378">
    <property type="component" value="Unassembled WGS sequence"/>
</dbReference>
<evidence type="ECO:0000256" key="5">
    <source>
        <dbReference type="SAM" id="MobiDB-lite"/>
    </source>
</evidence>
<dbReference type="InterPro" id="IPR001789">
    <property type="entry name" value="Sig_transdc_resp-reg_receiver"/>
</dbReference>
<dbReference type="SMART" id="SM00448">
    <property type="entry name" value="REC"/>
    <property type="match status" value="1"/>
</dbReference>
<dbReference type="GO" id="GO:0009893">
    <property type="term" value="P:positive regulation of metabolic process"/>
    <property type="evidence" value="ECO:0007669"/>
    <property type="project" value="UniProtKB-ARBA"/>
</dbReference>
<evidence type="ECO:0000256" key="4">
    <source>
        <dbReference type="PROSITE-ProRule" id="PRU00169"/>
    </source>
</evidence>
<evidence type="ECO:0000259" key="7">
    <source>
        <dbReference type="PROSITE" id="PS50110"/>
    </source>
</evidence>
<evidence type="ECO:0000259" key="6">
    <source>
        <dbReference type="PROSITE" id="PS01124"/>
    </source>
</evidence>
<dbReference type="PANTHER" id="PTHR47893">
    <property type="entry name" value="REGULATORY PROTEIN PCHR"/>
    <property type="match status" value="1"/>
</dbReference>
<dbReference type="GO" id="GO:0043565">
    <property type="term" value="F:sequence-specific DNA binding"/>
    <property type="evidence" value="ECO:0007669"/>
    <property type="project" value="InterPro"/>
</dbReference>
<gene>
    <name evidence="8" type="ORF">SAMN05216381_0546</name>
</gene>
<dbReference type="EMBL" id="FNBM01000001">
    <property type="protein sequence ID" value="SDE96880.1"/>
    <property type="molecule type" value="Genomic_DNA"/>
</dbReference>
<feature type="region of interest" description="Disordered" evidence="5">
    <location>
        <begin position="243"/>
        <end position="263"/>
    </location>
</feature>
<dbReference type="PROSITE" id="PS00041">
    <property type="entry name" value="HTH_ARAC_FAMILY_1"/>
    <property type="match status" value="1"/>
</dbReference>
<dbReference type="Gene3D" id="1.10.10.60">
    <property type="entry name" value="Homeodomain-like"/>
    <property type="match status" value="2"/>
</dbReference>
<dbReference type="PROSITE" id="PS50110">
    <property type="entry name" value="RESPONSE_REGULATORY"/>
    <property type="match status" value="1"/>
</dbReference>
<dbReference type="InterPro" id="IPR011006">
    <property type="entry name" value="CheY-like_superfamily"/>
</dbReference>
<evidence type="ECO:0000313" key="8">
    <source>
        <dbReference type="EMBL" id="SDE96880.1"/>
    </source>
</evidence>
<dbReference type="SMART" id="SM00342">
    <property type="entry name" value="HTH_ARAC"/>
    <property type="match status" value="1"/>
</dbReference>
<evidence type="ECO:0000256" key="3">
    <source>
        <dbReference type="ARBA" id="ARBA00023163"/>
    </source>
</evidence>
<evidence type="ECO:0000313" key="9">
    <source>
        <dbReference type="Proteomes" id="UP000243378"/>
    </source>
</evidence>
<dbReference type="SUPFAM" id="SSF52172">
    <property type="entry name" value="CheY-like"/>
    <property type="match status" value="1"/>
</dbReference>
<evidence type="ECO:0000256" key="1">
    <source>
        <dbReference type="ARBA" id="ARBA00023015"/>
    </source>
</evidence>
<dbReference type="PRINTS" id="PR00032">
    <property type="entry name" value="HTHARAC"/>
</dbReference>
<dbReference type="Gene3D" id="3.40.50.2300">
    <property type="match status" value="1"/>
</dbReference>
<protein>
    <submittedName>
        <fullName evidence="8">Two component transcriptional regulator, AraC family</fullName>
    </submittedName>
</protein>
<dbReference type="InterPro" id="IPR018062">
    <property type="entry name" value="HTH_AraC-typ_CS"/>
</dbReference>
<keyword evidence="3" id="KW-0804">Transcription</keyword>
<feature type="domain" description="Response regulatory" evidence="7">
    <location>
        <begin position="12"/>
        <end position="128"/>
    </location>
</feature>
<dbReference type="InterPro" id="IPR020449">
    <property type="entry name" value="Tscrpt_reg_AraC-type_HTH"/>
</dbReference>
<dbReference type="PANTHER" id="PTHR47893:SF1">
    <property type="entry name" value="REGULATORY PROTEIN PCHR"/>
    <property type="match status" value="1"/>
</dbReference>
<dbReference type="SUPFAM" id="SSF46689">
    <property type="entry name" value="Homeodomain-like"/>
    <property type="match status" value="2"/>
</dbReference>
<dbReference type="Pfam" id="PF12833">
    <property type="entry name" value="HTH_18"/>
    <property type="match status" value="1"/>
</dbReference>
<accession>A0A1G7H8W5</accession>
<dbReference type="InterPro" id="IPR053142">
    <property type="entry name" value="PchR_regulatory_protein"/>
</dbReference>
<name>A0A1G7H8W5_9GAMM</name>
<dbReference type="GO" id="GO:0000160">
    <property type="term" value="P:phosphorelay signal transduction system"/>
    <property type="evidence" value="ECO:0007669"/>
    <property type="project" value="InterPro"/>
</dbReference>
<dbReference type="GO" id="GO:0003700">
    <property type="term" value="F:DNA-binding transcription factor activity"/>
    <property type="evidence" value="ECO:0007669"/>
    <property type="project" value="InterPro"/>
</dbReference>
<dbReference type="STRING" id="640205.SAMN05216381_0546"/>
<evidence type="ECO:0000256" key="2">
    <source>
        <dbReference type="ARBA" id="ARBA00023125"/>
    </source>
</evidence>
<feature type="domain" description="HTH araC/xylS-type" evidence="6">
    <location>
        <begin position="154"/>
        <end position="252"/>
    </location>
</feature>
<keyword evidence="1" id="KW-0805">Transcription regulation</keyword>
<organism evidence="8 9">
    <name type="scientific">Phytopseudomonas seleniipraecipitans</name>
    <dbReference type="NCBI Taxonomy" id="640205"/>
    <lineage>
        <taxon>Bacteria</taxon>
        <taxon>Pseudomonadati</taxon>
        <taxon>Pseudomonadota</taxon>
        <taxon>Gammaproteobacteria</taxon>
        <taxon>Pseudomonadales</taxon>
        <taxon>Pseudomonadaceae</taxon>
        <taxon>Phytopseudomonas</taxon>
    </lineage>
</organism>
<dbReference type="RefSeq" id="WP_092364320.1">
    <property type="nucleotide sequence ID" value="NZ_FNBM01000001.1"/>
</dbReference>
<dbReference type="OrthoDB" id="8874570at2"/>
<dbReference type="Pfam" id="PF00072">
    <property type="entry name" value="Response_reg"/>
    <property type="match status" value="1"/>
</dbReference>
<reference evidence="8 9" key="1">
    <citation type="submission" date="2016-10" db="EMBL/GenBank/DDBJ databases">
        <authorList>
            <person name="de Groot N.N."/>
        </authorList>
    </citation>
    <scope>NUCLEOTIDE SEQUENCE [LARGE SCALE GENOMIC DNA]</scope>
    <source>
        <strain evidence="8 9">LMG 25475</strain>
    </source>
</reference>
<dbReference type="InterPro" id="IPR009057">
    <property type="entry name" value="Homeodomain-like_sf"/>
</dbReference>